<proteinExistence type="predicted"/>
<feature type="transmembrane region" description="Helical" evidence="2">
    <location>
        <begin position="305"/>
        <end position="326"/>
    </location>
</feature>
<keyword evidence="2" id="KW-0812">Transmembrane</keyword>
<gene>
    <name evidence="3" type="ORF">O9K51_01363</name>
</gene>
<keyword evidence="2" id="KW-0472">Membrane</keyword>
<organism evidence="3 4">
    <name type="scientific">Purpureocillium lavendulum</name>
    <dbReference type="NCBI Taxonomy" id="1247861"/>
    <lineage>
        <taxon>Eukaryota</taxon>
        <taxon>Fungi</taxon>
        <taxon>Dikarya</taxon>
        <taxon>Ascomycota</taxon>
        <taxon>Pezizomycotina</taxon>
        <taxon>Sordariomycetes</taxon>
        <taxon>Hypocreomycetidae</taxon>
        <taxon>Hypocreales</taxon>
        <taxon>Ophiocordycipitaceae</taxon>
        <taxon>Purpureocillium</taxon>
    </lineage>
</organism>
<feature type="transmembrane region" description="Helical" evidence="2">
    <location>
        <begin position="53"/>
        <end position="75"/>
    </location>
</feature>
<feature type="transmembrane region" description="Helical" evidence="2">
    <location>
        <begin position="236"/>
        <end position="261"/>
    </location>
</feature>
<evidence type="ECO:0000256" key="1">
    <source>
        <dbReference type="SAM" id="MobiDB-lite"/>
    </source>
</evidence>
<accession>A0AB34G4P0</accession>
<name>A0AB34G4P0_9HYPO</name>
<evidence type="ECO:0000313" key="3">
    <source>
        <dbReference type="EMBL" id="KAJ6446590.1"/>
    </source>
</evidence>
<reference evidence="3" key="1">
    <citation type="submission" date="2023-01" db="EMBL/GenBank/DDBJ databases">
        <title>The growth and conidiation of Purpureocillium lavendulum are regulated by nitrogen source and histone H3K14 acetylation.</title>
        <authorList>
            <person name="Tang P."/>
            <person name="Han J."/>
            <person name="Zhang C."/>
            <person name="Tang P."/>
            <person name="Qi F."/>
            <person name="Zhang K."/>
            <person name="Liang L."/>
        </authorList>
    </citation>
    <scope>NUCLEOTIDE SEQUENCE</scope>
    <source>
        <strain evidence="3">YMF1.00683</strain>
    </source>
</reference>
<dbReference type="EMBL" id="JAQHRD010000001">
    <property type="protein sequence ID" value="KAJ6446590.1"/>
    <property type="molecule type" value="Genomic_DNA"/>
</dbReference>
<protein>
    <submittedName>
        <fullName evidence="3">Dihydroflavonal-4-reductase protein</fullName>
    </submittedName>
</protein>
<feature type="transmembrane region" description="Helical" evidence="2">
    <location>
        <begin position="151"/>
        <end position="173"/>
    </location>
</feature>
<feature type="transmembrane region" description="Helical" evidence="2">
    <location>
        <begin position="194"/>
        <end position="216"/>
    </location>
</feature>
<dbReference type="Proteomes" id="UP001163105">
    <property type="component" value="Unassembled WGS sequence"/>
</dbReference>
<keyword evidence="2" id="KW-1133">Transmembrane helix</keyword>
<evidence type="ECO:0000256" key="2">
    <source>
        <dbReference type="SAM" id="Phobius"/>
    </source>
</evidence>
<dbReference type="AlphaFoldDB" id="A0AB34G4P0"/>
<evidence type="ECO:0000313" key="4">
    <source>
        <dbReference type="Proteomes" id="UP001163105"/>
    </source>
</evidence>
<comment type="caution">
    <text evidence="3">The sequence shown here is derived from an EMBL/GenBank/DDBJ whole genome shotgun (WGS) entry which is preliminary data.</text>
</comment>
<keyword evidence="4" id="KW-1185">Reference proteome</keyword>
<feature type="transmembrane region" description="Helical" evidence="2">
    <location>
        <begin position="96"/>
        <end position="113"/>
    </location>
</feature>
<feature type="transmembrane region" description="Helical" evidence="2">
    <location>
        <begin position="332"/>
        <end position="352"/>
    </location>
</feature>
<feature type="region of interest" description="Disordered" evidence="1">
    <location>
        <begin position="25"/>
        <end position="47"/>
    </location>
</feature>
<sequence length="357" mass="37446">MAPAKRSAKSDAAVAAKAHEALDKVADATAVTPSRRKQQQDQTSAQPGAKLPVAVQFPIAAALSFALASLGYSIVGEVSKGELVSVMRAQDTWGQVAVLAGWRIMELAVAWFGNMDSLDVAMMDLLSHAPSLTARQLYLLSTFYSLSPKTAVAALVVDVVSAAVPFALMRPLSDIHRPSGKGANRELIDLPMQLYTAALSTGIYTVILALSLRLVLPRILVVYFSGLPSVEPAYSATYTAVLPVTGVLGAAASLFIFAPFATTGKAKEDDKLGEFDPVEATLGQTVRWNLWGYTAKTKVVIRRTAAAAFVTGVNTYLACTMTIYGIEATGAMAYAGVWVVAVLSTGLGLGLVGGGSD</sequence>